<keyword evidence="2" id="KW-1185">Reference proteome</keyword>
<dbReference type="Gene3D" id="3.30.2310.20">
    <property type="entry name" value="RelE-like"/>
    <property type="match status" value="1"/>
</dbReference>
<name>A0A1V9DY69_9BACT</name>
<protein>
    <recommendedName>
        <fullName evidence="3">Plasmid stabilization protein</fullName>
    </recommendedName>
</protein>
<gene>
    <name evidence="1" type="ORF">A4H97_18700</name>
</gene>
<dbReference type="OrthoDB" id="674995at2"/>
<accession>A0A1V9DY69</accession>
<proteinExistence type="predicted"/>
<dbReference type="Proteomes" id="UP000192610">
    <property type="component" value="Unassembled WGS sequence"/>
</dbReference>
<evidence type="ECO:0008006" key="3">
    <source>
        <dbReference type="Google" id="ProtNLM"/>
    </source>
</evidence>
<dbReference type="InterPro" id="IPR035093">
    <property type="entry name" value="RelE/ParE_toxin_dom_sf"/>
</dbReference>
<reference evidence="2" key="1">
    <citation type="submission" date="2016-04" db="EMBL/GenBank/DDBJ databases">
        <authorList>
            <person name="Chen L."/>
            <person name="Zhuang W."/>
            <person name="Wang G."/>
        </authorList>
    </citation>
    <scope>NUCLEOTIDE SEQUENCE [LARGE SCALE GENOMIC DNA]</scope>
    <source>
        <strain evidence="2">17621</strain>
    </source>
</reference>
<dbReference type="RefSeq" id="WP_081204755.1">
    <property type="nucleotide sequence ID" value="NZ_FOCZ01000004.1"/>
</dbReference>
<dbReference type="STRING" id="354355.SAMN05660816_02664"/>
<evidence type="ECO:0000313" key="1">
    <source>
        <dbReference type="EMBL" id="OQP38749.1"/>
    </source>
</evidence>
<dbReference type="EMBL" id="LVXG01000082">
    <property type="protein sequence ID" value="OQP38749.1"/>
    <property type="molecule type" value="Genomic_DNA"/>
</dbReference>
<dbReference type="AlphaFoldDB" id="A0A1V9DY69"/>
<organism evidence="1 2">
    <name type="scientific">Niastella yeongjuensis</name>
    <dbReference type="NCBI Taxonomy" id="354355"/>
    <lineage>
        <taxon>Bacteria</taxon>
        <taxon>Pseudomonadati</taxon>
        <taxon>Bacteroidota</taxon>
        <taxon>Chitinophagia</taxon>
        <taxon>Chitinophagales</taxon>
        <taxon>Chitinophagaceae</taxon>
        <taxon>Niastella</taxon>
    </lineage>
</organism>
<evidence type="ECO:0000313" key="2">
    <source>
        <dbReference type="Proteomes" id="UP000192610"/>
    </source>
</evidence>
<sequence>MGSRKVVVKQSVADSIAAIAWYIESKGLFATADKFVDNVYDHFLRLSDPRKSYPVCKESERERLGYKCTTYKKKYTIVFIESDRELIICEFTPSKLIHW</sequence>
<comment type="caution">
    <text evidence="1">The sequence shown here is derived from an EMBL/GenBank/DDBJ whole genome shotgun (WGS) entry which is preliminary data.</text>
</comment>